<dbReference type="GO" id="GO:0005615">
    <property type="term" value="C:extracellular space"/>
    <property type="evidence" value="ECO:0007669"/>
    <property type="project" value="TreeGrafter"/>
</dbReference>
<evidence type="ECO:0000313" key="5">
    <source>
        <dbReference type="EMBL" id="GCC21426.1"/>
    </source>
</evidence>
<protein>
    <recommendedName>
        <fullName evidence="4">VWFD domain-containing protein</fullName>
    </recommendedName>
</protein>
<reference evidence="5 6" key="1">
    <citation type="journal article" date="2018" name="Nat. Ecol. Evol.">
        <title>Shark genomes provide insights into elasmobranch evolution and the origin of vertebrates.</title>
        <authorList>
            <person name="Hara Y"/>
            <person name="Yamaguchi K"/>
            <person name="Onimaru K"/>
            <person name="Kadota M"/>
            <person name="Koyanagi M"/>
            <person name="Keeley SD"/>
            <person name="Tatsumi K"/>
            <person name="Tanaka K"/>
            <person name="Motone F"/>
            <person name="Kageyama Y"/>
            <person name="Nozu R"/>
            <person name="Adachi N"/>
            <person name="Nishimura O"/>
            <person name="Nakagawa R"/>
            <person name="Tanegashima C"/>
            <person name="Kiyatake I"/>
            <person name="Matsumoto R"/>
            <person name="Murakumo K"/>
            <person name="Nishida K"/>
            <person name="Terakita A"/>
            <person name="Kuratani S"/>
            <person name="Sato K"/>
            <person name="Hyodo S Kuraku.S."/>
        </authorList>
    </citation>
    <scope>NUCLEOTIDE SEQUENCE [LARGE SCALE GENOMIC DNA]</scope>
</reference>
<dbReference type="InterPro" id="IPR001846">
    <property type="entry name" value="VWF_type-D"/>
</dbReference>
<evidence type="ECO:0000313" key="6">
    <source>
        <dbReference type="Proteomes" id="UP000287033"/>
    </source>
</evidence>
<keyword evidence="3" id="KW-1133">Transmembrane helix</keyword>
<evidence type="ECO:0000259" key="4">
    <source>
        <dbReference type="PROSITE" id="PS51233"/>
    </source>
</evidence>
<dbReference type="InterPro" id="IPR050780">
    <property type="entry name" value="Mucin_vWF_Thrombospondin_sf"/>
</dbReference>
<dbReference type="PANTHER" id="PTHR11339:SF264">
    <property type="entry name" value="MUCIN-6"/>
    <property type="match status" value="1"/>
</dbReference>
<evidence type="ECO:0000256" key="2">
    <source>
        <dbReference type="ARBA" id="ARBA00023180"/>
    </source>
</evidence>
<keyword evidence="2" id="KW-0325">Glycoprotein</keyword>
<dbReference type="STRING" id="137246.A0A401RTG8"/>
<dbReference type="PANTHER" id="PTHR11339">
    <property type="entry name" value="EXTRACELLULAR MATRIX GLYCOPROTEIN RELATED"/>
    <property type="match status" value="1"/>
</dbReference>
<feature type="transmembrane region" description="Helical" evidence="3">
    <location>
        <begin position="6"/>
        <end position="26"/>
    </location>
</feature>
<dbReference type="PROSITE" id="PS51233">
    <property type="entry name" value="VWFD"/>
    <property type="match status" value="1"/>
</dbReference>
<name>A0A401RTG8_CHIPU</name>
<dbReference type="Pfam" id="PF00094">
    <property type="entry name" value="VWD"/>
    <property type="match status" value="1"/>
</dbReference>
<evidence type="ECO:0000256" key="1">
    <source>
        <dbReference type="ARBA" id="ARBA00023157"/>
    </source>
</evidence>
<evidence type="ECO:0000256" key="3">
    <source>
        <dbReference type="SAM" id="Phobius"/>
    </source>
</evidence>
<keyword evidence="1" id="KW-1015">Disulfide bond</keyword>
<proteinExistence type="predicted"/>
<accession>A0A401RTG8</accession>
<dbReference type="EMBL" id="BEZZ01002222">
    <property type="protein sequence ID" value="GCC21426.1"/>
    <property type="molecule type" value="Genomic_DNA"/>
</dbReference>
<keyword evidence="6" id="KW-1185">Reference proteome</keyword>
<keyword evidence="3" id="KW-0812">Transmembrane</keyword>
<feature type="domain" description="VWFD" evidence="4">
    <location>
        <begin position="1"/>
        <end position="124"/>
    </location>
</feature>
<comment type="caution">
    <text evidence="5">The sequence shown here is derived from an EMBL/GenBank/DDBJ whole genome shotgun (WGS) entry which is preliminary data.</text>
</comment>
<gene>
    <name evidence="5" type="ORF">chiPu_0019897</name>
</gene>
<sequence>MHLVLFPLCYHMQQLICTASLLYYSLNRRAMVKLRKKDKENIKIYRQSSSYIQVKSSFGLEMQIQTHPFLQLYIIVDENFATTTHGLCGNFDGNSQNDFKSSMGIQEGTASSFVDSWRVIEHCQSAQDIDSHPCSLSQSNSK</sequence>
<dbReference type="GO" id="GO:0031012">
    <property type="term" value="C:extracellular matrix"/>
    <property type="evidence" value="ECO:0007669"/>
    <property type="project" value="TreeGrafter"/>
</dbReference>
<keyword evidence="3" id="KW-0472">Membrane</keyword>
<dbReference type="AlphaFoldDB" id="A0A401RTG8"/>
<dbReference type="Proteomes" id="UP000287033">
    <property type="component" value="Unassembled WGS sequence"/>
</dbReference>
<organism evidence="5 6">
    <name type="scientific">Chiloscyllium punctatum</name>
    <name type="common">Brownbanded bambooshark</name>
    <name type="synonym">Hemiscyllium punctatum</name>
    <dbReference type="NCBI Taxonomy" id="137246"/>
    <lineage>
        <taxon>Eukaryota</taxon>
        <taxon>Metazoa</taxon>
        <taxon>Chordata</taxon>
        <taxon>Craniata</taxon>
        <taxon>Vertebrata</taxon>
        <taxon>Chondrichthyes</taxon>
        <taxon>Elasmobranchii</taxon>
        <taxon>Galeomorphii</taxon>
        <taxon>Galeoidea</taxon>
        <taxon>Orectolobiformes</taxon>
        <taxon>Hemiscylliidae</taxon>
        <taxon>Chiloscyllium</taxon>
    </lineage>
</organism>
<dbReference type="OrthoDB" id="160294at2759"/>